<gene>
    <name evidence="2" type="ORF">COV58_02685</name>
</gene>
<feature type="transmembrane region" description="Helical" evidence="1">
    <location>
        <begin position="72"/>
        <end position="89"/>
    </location>
</feature>
<comment type="caution">
    <text evidence="2">The sequence shown here is derived from an EMBL/GenBank/DDBJ whole genome shotgun (WGS) entry which is preliminary data.</text>
</comment>
<proteinExistence type="predicted"/>
<feature type="transmembrane region" description="Helical" evidence="1">
    <location>
        <begin position="43"/>
        <end position="60"/>
    </location>
</feature>
<feature type="transmembrane region" description="Helical" evidence="1">
    <location>
        <begin position="20"/>
        <end position="37"/>
    </location>
</feature>
<protein>
    <submittedName>
        <fullName evidence="2">Uncharacterized protein</fullName>
    </submittedName>
</protein>
<evidence type="ECO:0000313" key="2">
    <source>
        <dbReference type="EMBL" id="PIQ73408.1"/>
    </source>
</evidence>
<organism evidence="2 3">
    <name type="scientific">Candidatus Roizmanbacteria bacterium CG11_big_fil_rev_8_21_14_0_20_36_8</name>
    <dbReference type="NCBI Taxonomy" id="1974856"/>
    <lineage>
        <taxon>Bacteria</taxon>
        <taxon>Candidatus Roizmaniibacteriota</taxon>
    </lineage>
</organism>
<reference evidence="2 3" key="1">
    <citation type="submission" date="2017-09" db="EMBL/GenBank/DDBJ databases">
        <title>Depth-based differentiation of microbial function through sediment-hosted aquifers and enrichment of novel symbionts in the deep terrestrial subsurface.</title>
        <authorList>
            <person name="Probst A.J."/>
            <person name="Ladd B."/>
            <person name="Jarett J.K."/>
            <person name="Geller-Mcgrath D.E."/>
            <person name="Sieber C.M."/>
            <person name="Emerson J.B."/>
            <person name="Anantharaman K."/>
            <person name="Thomas B.C."/>
            <person name="Malmstrom R."/>
            <person name="Stieglmeier M."/>
            <person name="Klingl A."/>
            <person name="Woyke T."/>
            <person name="Ryan C.M."/>
            <person name="Banfield J.F."/>
        </authorList>
    </citation>
    <scope>NUCLEOTIDE SEQUENCE [LARGE SCALE GENOMIC DNA]</scope>
    <source>
        <strain evidence="2">CG11_big_fil_rev_8_21_14_0_20_36_8</strain>
    </source>
</reference>
<keyword evidence="1" id="KW-1133">Transmembrane helix</keyword>
<name>A0A2M6IU08_9BACT</name>
<evidence type="ECO:0000256" key="1">
    <source>
        <dbReference type="SAM" id="Phobius"/>
    </source>
</evidence>
<dbReference type="Proteomes" id="UP000231056">
    <property type="component" value="Unassembled WGS sequence"/>
</dbReference>
<sequence length="90" mass="10590">MNKYKSFFQDKDGKIVIGQFPNWQLFLAGFFYIFRYINKQNIQAVGFWGLNITLLYWSYLEIRLGVNGWRKLLGTLVLISIGYNIISISN</sequence>
<keyword evidence="1" id="KW-0812">Transmembrane</keyword>
<dbReference type="EMBL" id="PCVM01000061">
    <property type="protein sequence ID" value="PIQ73408.1"/>
    <property type="molecule type" value="Genomic_DNA"/>
</dbReference>
<keyword evidence="1" id="KW-0472">Membrane</keyword>
<evidence type="ECO:0000313" key="3">
    <source>
        <dbReference type="Proteomes" id="UP000231056"/>
    </source>
</evidence>
<dbReference type="AlphaFoldDB" id="A0A2M6IU08"/>
<accession>A0A2M6IU08</accession>